<comment type="subcellular location">
    <subcellularLocation>
        <location evidence="1">Cell inner membrane</location>
        <topology evidence="1">Multi-pass membrane protein</topology>
    </subcellularLocation>
</comment>
<gene>
    <name evidence="11" type="ORF">CH338_15410</name>
</gene>
<dbReference type="InterPro" id="IPR004090">
    <property type="entry name" value="Chemotax_Me-accpt_rcpt"/>
</dbReference>
<keyword evidence="7" id="KW-1133">Transmembrane helix</keyword>
<evidence type="ECO:0000259" key="9">
    <source>
        <dbReference type="PROSITE" id="PS50192"/>
    </source>
</evidence>
<dbReference type="InterPro" id="IPR004089">
    <property type="entry name" value="MCPsignal_dom"/>
</dbReference>
<dbReference type="PANTHER" id="PTHR32089">
    <property type="entry name" value="METHYL-ACCEPTING CHEMOTAXIS PROTEIN MCPB"/>
    <property type="match status" value="1"/>
</dbReference>
<protein>
    <submittedName>
        <fullName evidence="11">Methyl-accepting chemotaxis protein</fullName>
    </submittedName>
</protein>
<evidence type="ECO:0000256" key="1">
    <source>
        <dbReference type="ARBA" id="ARBA00004429"/>
    </source>
</evidence>
<evidence type="ECO:0000259" key="8">
    <source>
        <dbReference type="PROSITE" id="PS50111"/>
    </source>
</evidence>
<dbReference type="SMART" id="SM00283">
    <property type="entry name" value="MA"/>
    <property type="match status" value="1"/>
</dbReference>
<dbReference type="InterPro" id="IPR003660">
    <property type="entry name" value="HAMP_dom"/>
</dbReference>
<dbReference type="PROSITE" id="PS50192">
    <property type="entry name" value="T_SNARE"/>
    <property type="match status" value="1"/>
</dbReference>
<feature type="transmembrane region" description="Helical" evidence="7">
    <location>
        <begin position="40"/>
        <end position="59"/>
    </location>
</feature>
<name>A0A327KHK8_9BRAD</name>
<dbReference type="AlphaFoldDB" id="A0A327KHK8"/>
<dbReference type="Pfam" id="PF00015">
    <property type="entry name" value="MCPsignal"/>
    <property type="match status" value="1"/>
</dbReference>
<evidence type="ECO:0000256" key="4">
    <source>
        <dbReference type="ARBA" id="ARBA00029447"/>
    </source>
</evidence>
<keyword evidence="12" id="KW-1185">Reference proteome</keyword>
<dbReference type="InterPro" id="IPR000727">
    <property type="entry name" value="T_SNARE_dom"/>
</dbReference>
<dbReference type="PROSITE" id="PS50885">
    <property type="entry name" value="HAMP"/>
    <property type="match status" value="1"/>
</dbReference>
<keyword evidence="3 5" id="KW-0807">Transducer</keyword>
<dbReference type="GO" id="GO:0004888">
    <property type="term" value="F:transmembrane signaling receptor activity"/>
    <property type="evidence" value="ECO:0007669"/>
    <property type="project" value="InterPro"/>
</dbReference>
<dbReference type="GO" id="GO:0006935">
    <property type="term" value="P:chemotaxis"/>
    <property type="evidence" value="ECO:0007669"/>
    <property type="project" value="InterPro"/>
</dbReference>
<feature type="domain" description="HAMP" evidence="10">
    <location>
        <begin position="61"/>
        <end position="107"/>
    </location>
</feature>
<evidence type="ECO:0000256" key="2">
    <source>
        <dbReference type="ARBA" id="ARBA00022519"/>
    </source>
</evidence>
<organism evidence="11 12">
    <name type="scientific">Rhodoplanes elegans</name>
    <dbReference type="NCBI Taxonomy" id="29408"/>
    <lineage>
        <taxon>Bacteria</taxon>
        <taxon>Pseudomonadati</taxon>
        <taxon>Pseudomonadota</taxon>
        <taxon>Alphaproteobacteria</taxon>
        <taxon>Hyphomicrobiales</taxon>
        <taxon>Nitrobacteraceae</taxon>
        <taxon>Rhodoplanes</taxon>
    </lineage>
</organism>
<keyword evidence="2" id="KW-1003">Cell membrane</keyword>
<keyword evidence="2" id="KW-0997">Cell inner membrane</keyword>
<dbReference type="SUPFAM" id="SSF58104">
    <property type="entry name" value="Methyl-accepting chemotaxis protein (MCP) signaling domain"/>
    <property type="match status" value="1"/>
</dbReference>
<feature type="compositionally biased region" description="Basic and acidic residues" evidence="6">
    <location>
        <begin position="392"/>
        <end position="401"/>
    </location>
</feature>
<dbReference type="GO" id="GO:0005886">
    <property type="term" value="C:plasma membrane"/>
    <property type="evidence" value="ECO:0007669"/>
    <property type="project" value="UniProtKB-SubCell"/>
</dbReference>
<keyword evidence="7" id="KW-0472">Membrane</keyword>
<feature type="domain" description="T-SNARE coiled-coil homology" evidence="9">
    <location>
        <begin position="328"/>
        <end position="390"/>
    </location>
</feature>
<dbReference type="OrthoDB" id="5179380at2"/>
<keyword evidence="7" id="KW-0812">Transmembrane</keyword>
<feature type="domain" description="Methyl-accepting transducer" evidence="8">
    <location>
        <begin position="176"/>
        <end position="398"/>
    </location>
</feature>
<evidence type="ECO:0000313" key="12">
    <source>
        <dbReference type="Proteomes" id="UP000248863"/>
    </source>
</evidence>
<sequence>MNSSLLSEATAGVVAAALGLVLAGAGLVFAAPTVLAGGLAVAALALAVVAWRLAVLGCACREAAAVAERVARGDFEARILTIRDRGAFGRLQHAFNDATDRCDAFVRESTAAMAAIRDDKYHRRILPKGLHGSVKLAAETINEAMEVIRCRVAAFNADTAQFEEAIGRVVDAMAGAVGNMESTAGVLGQGATETRTRAEAVERSSQDASSNMETVAAATTELAASAEEIGRDVDRSAAIAREAVTKVAQASDTIASLSTATARIDEVVELINAIAAQTNLLALNATIEAARAGEAGKGFAVVAQEVKSLAGQTARATEDISKSIVEVQSTTRAAVDAIGSIGATIAEVDQITTHVATAIGAQSQATQDIARNIEQAFAGVQHIVTTIRGVSDHAGESERHAGTTMSASGGLAEQSHRLAVSVREFLQSLKRGPRADRSAA</sequence>
<accession>A0A327KHK8</accession>
<dbReference type="PANTHER" id="PTHR32089:SF112">
    <property type="entry name" value="LYSOZYME-LIKE PROTEIN-RELATED"/>
    <property type="match status" value="1"/>
</dbReference>
<comment type="caution">
    <text evidence="11">The sequence shown here is derived from an EMBL/GenBank/DDBJ whole genome shotgun (WGS) entry which is preliminary data.</text>
</comment>
<dbReference type="RefSeq" id="WP_111358029.1">
    <property type="nucleotide sequence ID" value="NZ_NHSK01000036.1"/>
</dbReference>
<proteinExistence type="inferred from homology"/>
<evidence type="ECO:0000313" key="11">
    <source>
        <dbReference type="EMBL" id="RAI37644.1"/>
    </source>
</evidence>
<dbReference type="EMBL" id="NPEU01000171">
    <property type="protein sequence ID" value="RAI37644.1"/>
    <property type="molecule type" value="Genomic_DNA"/>
</dbReference>
<evidence type="ECO:0000256" key="7">
    <source>
        <dbReference type="SAM" id="Phobius"/>
    </source>
</evidence>
<evidence type="ECO:0000256" key="5">
    <source>
        <dbReference type="PROSITE-ProRule" id="PRU00284"/>
    </source>
</evidence>
<evidence type="ECO:0000256" key="3">
    <source>
        <dbReference type="ARBA" id="ARBA00023224"/>
    </source>
</evidence>
<evidence type="ECO:0000256" key="6">
    <source>
        <dbReference type="SAM" id="MobiDB-lite"/>
    </source>
</evidence>
<dbReference type="Proteomes" id="UP000248863">
    <property type="component" value="Unassembled WGS sequence"/>
</dbReference>
<dbReference type="PRINTS" id="PR00260">
    <property type="entry name" value="CHEMTRNSDUCR"/>
</dbReference>
<dbReference type="Gene3D" id="1.10.287.950">
    <property type="entry name" value="Methyl-accepting chemotaxis protein"/>
    <property type="match status" value="1"/>
</dbReference>
<feature type="region of interest" description="Disordered" evidence="6">
    <location>
        <begin position="392"/>
        <end position="412"/>
    </location>
</feature>
<dbReference type="GO" id="GO:0007165">
    <property type="term" value="P:signal transduction"/>
    <property type="evidence" value="ECO:0007669"/>
    <property type="project" value="UniProtKB-KW"/>
</dbReference>
<evidence type="ECO:0000259" key="10">
    <source>
        <dbReference type="PROSITE" id="PS50885"/>
    </source>
</evidence>
<reference evidence="11 12" key="1">
    <citation type="submission" date="2017-07" db="EMBL/GenBank/DDBJ databases">
        <title>Draft Genome Sequences of Select Purple Nonsulfur Bacteria.</title>
        <authorList>
            <person name="Lasarre B."/>
            <person name="Mckinlay J.B."/>
        </authorList>
    </citation>
    <scope>NUCLEOTIDE SEQUENCE [LARGE SCALE GENOMIC DNA]</scope>
    <source>
        <strain evidence="11 12">DSM 11907</strain>
    </source>
</reference>
<comment type="similarity">
    <text evidence="4">Belongs to the methyl-accepting chemotaxis (MCP) protein family.</text>
</comment>
<dbReference type="PROSITE" id="PS50111">
    <property type="entry name" value="CHEMOTAXIS_TRANSDUC_2"/>
    <property type="match status" value="1"/>
</dbReference>